<evidence type="ECO:0000313" key="2">
    <source>
        <dbReference type="Proteomes" id="UP000887540"/>
    </source>
</evidence>
<reference evidence="3" key="1">
    <citation type="submission" date="2022-11" db="UniProtKB">
        <authorList>
            <consortium name="WormBaseParasite"/>
        </authorList>
    </citation>
    <scope>IDENTIFICATION</scope>
</reference>
<sequence length="223" mass="25716">TVLVKDYTQRPFTENLLKHSFIRDQPPERQTRNQIKDHLDRHRRVNKKDETEYEYSGSEDEENGLPNGHARITDYNNDAPSILQAVKDDTLRKGFQRIQENHRNAFEHAGAQQLKRIPHHPAGHSHHHVPHVNGGHSPNPKPGYRPGYPIGKESPREREHVKMRHAEPRLAASPSISVHSRLPPQQPMEQRRSSRPVSHHQAVFFIIQSFYSHSNCGAIVDLL</sequence>
<dbReference type="PANTHER" id="PTHR47096">
    <property type="entry name" value="MISSHAPEN LIKE KINASE 1"/>
    <property type="match status" value="1"/>
</dbReference>
<feature type="region of interest" description="Disordered" evidence="1">
    <location>
        <begin position="119"/>
        <end position="195"/>
    </location>
</feature>
<evidence type="ECO:0000256" key="1">
    <source>
        <dbReference type="SAM" id="MobiDB-lite"/>
    </source>
</evidence>
<keyword evidence="2" id="KW-1185">Reference proteome</keyword>
<proteinExistence type="predicted"/>
<evidence type="ECO:0000313" key="3">
    <source>
        <dbReference type="WBParaSite" id="ACRNAN_scaffold20660.g25744.t1"/>
    </source>
</evidence>
<dbReference type="InterPro" id="IPR051700">
    <property type="entry name" value="STE20_Ser-Thr_kinase"/>
</dbReference>
<protein>
    <submittedName>
        <fullName evidence="3">Uncharacterized protein</fullName>
    </submittedName>
</protein>
<dbReference type="WBParaSite" id="ACRNAN_scaffold20660.g25744.t1">
    <property type="protein sequence ID" value="ACRNAN_scaffold20660.g25744.t1"/>
    <property type="gene ID" value="ACRNAN_scaffold20660.g25744"/>
</dbReference>
<dbReference type="PANTHER" id="PTHR47096:SF1">
    <property type="entry name" value="MISSHAPEN LIKE KINASE 1"/>
    <property type="match status" value="1"/>
</dbReference>
<feature type="compositionally biased region" description="Basic and acidic residues" evidence="1">
    <location>
        <begin position="153"/>
        <end position="168"/>
    </location>
</feature>
<name>A0A914D7P0_9BILA</name>
<dbReference type="AlphaFoldDB" id="A0A914D7P0"/>
<dbReference type="GO" id="GO:0005829">
    <property type="term" value="C:cytosol"/>
    <property type="evidence" value="ECO:0007669"/>
    <property type="project" value="TreeGrafter"/>
</dbReference>
<feature type="compositionally biased region" description="Acidic residues" evidence="1">
    <location>
        <begin position="51"/>
        <end position="63"/>
    </location>
</feature>
<accession>A0A914D7P0</accession>
<organism evidence="2 3">
    <name type="scientific">Acrobeloides nanus</name>
    <dbReference type="NCBI Taxonomy" id="290746"/>
    <lineage>
        <taxon>Eukaryota</taxon>
        <taxon>Metazoa</taxon>
        <taxon>Ecdysozoa</taxon>
        <taxon>Nematoda</taxon>
        <taxon>Chromadorea</taxon>
        <taxon>Rhabditida</taxon>
        <taxon>Tylenchina</taxon>
        <taxon>Cephalobomorpha</taxon>
        <taxon>Cephaloboidea</taxon>
        <taxon>Cephalobidae</taxon>
        <taxon>Acrobeloides</taxon>
    </lineage>
</organism>
<feature type="compositionally biased region" description="Basic residues" evidence="1">
    <location>
        <begin position="119"/>
        <end position="130"/>
    </location>
</feature>
<feature type="region of interest" description="Disordered" evidence="1">
    <location>
        <begin position="42"/>
        <end position="68"/>
    </location>
</feature>
<dbReference type="Proteomes" id="UP000887540">
    <property type="component" value="Unplaced"/>
</dbReference>